<reference evidence="3 4" key="1">
    <citation type="submission" date="2019-02" db="EMBL/GenBank/DDBJ databases">
        <title>Deep-cultivation of Planctomycetes and their phenomic and genomic characterization uncovers novel biology.</title>
        <authorList>
            <person name="Wiegand S."/>
            <person name="Jogler M."/>
            <person name="Boedeker C."/>
            <person name="Pinto D."/>
            <person name="Vollmers J."/>
            <person name="Rivas-Marin E."/>
            <person name="Kohn T."/>
            <person name="Peeters S.H."/>
            <person name="Heuer A."/>
            <person name="Rast P."/>
            <person name="Oberbeckmann S."/>
            <person name="Bunk B."/>
            <person name="Jeske O."/>
            <person name="Meyerdierks A."/>
            <person name="Storesund J.E."/>
            <person name="Kallscheuer N."/>
            <person name="Luecker S."/>
            <person name="Lage O.M."/>
            <person name="Pohl T."/>
            <person name="Merkel B.J."/>
            <person name="Hornburger P."/>
            <person name="Mueller R.-W."/>
            <person name="Bruemmer F."/>
            <person name="Labrenz M."/>
            <person name="Spormann A.M."/>
            <person name="Op den Camp H."/>
            <person name="Overmann J."/>
            <person name="Amann R."/>
            <person name="Jetten M.S.M."/>
            <person name="Mascher T."/>
            <person name="Medema M.H."/>
            <person name="Devos D.P."/>
            <person name="Kaster A.-K."/>
            <person name="Ovreas L."/>
            <person name="Rohde M."/>
            <person name="Galperin M.Y."/>
            <person name="Jogler C."/>
        </authorList>
    </citation>
    <scope>NUCLEOTIDE SEQUENCE [LARGE SCALE GENOMIC DNA]</scope>
    <source>
        <strain evidence="3 4">Spa11</strain>
    </source>
</reference>
<dbReference type="PROSITE" id="PS51257">
    <property type="entry name" value="PROKAR_LIPOPROTEIN"/>
    <property type="match status" value="1"/>
</dbReference>
<proteinExistence type="predicted"/>
<evidence type="ECO:0000259" key="2">
    <source>
        <dbReference type="Pfam" id="PF02563"/>
    </source>
</evidence>
<keyword evidence="1" id="KW-0732">Signal</keyword>
<organism evidence="3 4">
    <name type="scientific">Botrimarina mediterranea</name>
    <dbReference type="NCBI Taxonomy" id="2528022"/>
    <lineage>
        <taxon>Bacteria</taxon>
        <taxon>Pseudomonadati</taxon>
        <taxon>Planctomycetota</taxon>
        <taxon>Planctomycetia</taxon>
        <taxon>Pirellulales</taxon>
        <taxon>Lacipirellulaceae</taxon>
        <taxon>Botrimarina</taxon>
    </lineage>
</organism>
<dbReference type="AlphaFoldDB" id="A0A518K5H0"/>
<gene>
    <name evidence="3" type="ORF">Spa11_12290</name>
</gene>
<evidence type="ECO:0000256" key="1">
    <source>
        <dbReference type="ARBA" id="ARBA00022729"/>
    </source>
</evidence>
<name>A0A518K5H0_9BACT</name>
<evidence type="ECO:0000313" key="4">
    <source>
        <dbReference type="Proteomes" id="UP000316426"/>
    </source>
</evidence>
<dbReference type="Proteomes" id="UP000316426">
    <property type="component" value="Chromosome"/>
</dbReference>
<dbReference type="KEGG" id="bmei:Spa11_12290"/>
<protein>
    <submittedName>
        <fullName evidence="3">Polysaccharide biosynthesis/export protein</fullName>
    </submittedName>
</protein>
<dbReference type="EMBL" id="CP036349">
    <property type="protein sequence ID" value="QDV73041.1"/>
    <property type="molecule type" value="Genomic_DNA"/>
</dbReference>
<dbReference type="PANTHER" id="PTHR33619:SF3">
    <property type="entry name" value="POLYSACCHARIDE EXPORT PROTEIN GFCE-RELATED"/>
    <property type="match status" value="1"/>
</dbReference>
<sequence length="460" mass="49869">MTTRSSAIARRPHRVSPCLLVGLVATVIATLSGCAAFTNPVANGIPVRMLPDDMLAPSREGFEPINLALLRTKPPEIFLLDVGDTLGIYIEGIIGDESTPPPVNLPSSSELPPAIGYPFPIRDDGTISLPLAGSVKVSGMTIEQAEHAVVRAFLDKEIIREEDFRIIVTLLRPRTVRVLVVREDQVEPSVTIRNPGLRGIGASSTTIGGGATPTGNALELPIYENDLLNALTSTGGVPNNARTPEVVIYRGYAKGGDLDEVYASQLPSPDQCLCEDASNDGRQVIRIPLRKRCGQQVAIPRDEIILRDGDIVTLRSRELDRFYTGGLLPPSEQFLPPDYDLTVIEAILKSSGPLINGGVNSSNLNGNIVGSGLGNPSPSQLSVLRKLPNGQQVNINVNLNEALKDPRYNILVQADDILLLQENRDEAFSRYFFNSVFRMDFFFRILNRNDGQGSATLGFP</sequence>
<dbReference type="InterPro" id="IPR049712">
    <property type="entry name" value="Poly_export"/>
</dbReference>
<dbReference type="Gene3D" id="3.30.1950.10">
    <property type="entry name" value="wza like domain"/>
    <property type="match status" value="1"/>
</dbReference>
<dbReference type="PANTHER" id="PTHR33619">
    <property type="entry name" value="POLYSACCHARIDE EXPORT PROTEIN GFCE-RELATED"/>
    <property type="match status" value="1"/>
</dbReference>
<accession>A0A518K5H0</accession>
<feature type="domain" description="Polysaccharide export protein N-terminal" evidence="2">
    <location>
        <begin position="79"/>
        <end position="164"/>
    </location>
</feature>
<evidence type="ECO:0000313" key="3">
    <source>
        <dbReference type="EMBL" id="QDV73041.1"/>
    </source>
</evidence>
<keyword evidence="4" id="KW-1185">Reference proteome</keyword>
<dbReference type="GO" id="GO:0015159">
    <property type="term" value="F:polysaccharide transmembrane transporter activity"/>
    <property type="evidence" value="ECO:0007669"/>
    <property type="project" value="InterPro"/>
</dbReference>
<dbReference type="Pfam" id="PF02563">
    <property type="entry name" value="Poly_export"/>
    <property type="match status" value="1"/>
</dbReference>
<dbReference type="InterPro" id="IPR003715">
    <property type="entry name" value="Poly_export_N"/>
</dbReference>